<accession>A0ABQ9YAL2</accession>
<evidence type="ECO:0000313" key="2">
    <source>
        <dbReference type="EMBL" id="KAK2960812.1"/>
    </source>
</evidence>
<dbReference type="EMBL" id="JARBJD010000020">
    <property type="protein sequence ID" value="KAK2960812.1"/>
    <property type="molecule type" value="Genomic_DNA"/>
</dbReference>
<dbReference type="Proteomes" id="UP001281761">
    <property type="component" value="Unassembled WGS sequence"/>
</dbReference>
<organism evidence="2 3">
    <name type="scientific">Blattamonas nauphoetae</name>
    <dbReference type="NCBI Taxonomy" id="2049346"/>
    <lineage>
        <taxon>Eukaryota</taxon>
        <taxon>Metamonada</taxon>
        <taxon>Preaxostyla</taxon>
        <taxon>Oxymonadida</taxon>
        <taxon>Blattamonas</taxon>
    </lineage>
</organism>
<proteinExistence type="predicted"/>
<feature type="region of interest" description="Disordered" evidence="1">
    <location>
        <begin position="679"/>
        <end position="704"/>
    </location>
</feature>
<feature type="compositionally biased region" description="Low complexity" evidence="1">
    <location>
        <begin position="531"/>
        <end position="556"/>
    </location>
</feature>
<comment type="caution">
    <text evidence="2">The sequence shown here is derived from an EMBL/GenBank/DDBJ whole genome shotgun (WGS) entry which is preliminary data.</text>
</comment>
<feature type="region of interest" description="Disordered" evidence="1">
    <location>
        <begin position="167"/>
        <end position="187"/>
    </location>
</feature>
<feature type="compositionally biased region" description="Acidic residues" evidence="1">
    <location>
        <begin position="575"/>
        <end position="586"/>
    </location>
</feature>
<feature type="region of interest" description="Disordered" evidence="1">
    <location>
        <begin position="531"/>
        <end position="586"/>
    </location>
</feature>
<evidence type="ECO:0008006" key="4">
    <source>
        <dbReference type="Google" id="ProtNLM"/>
    </source>
</evidence>
<feature type="compositionally biased region" description="Pro residues" evidence="1">
    <location>
        <begin position="557"/>
        <end position="569"/>
    </location>
</feature>
<protein>
    <recommendedName>
        <fullName evidence="4">Fibrous sheath-interacting protein 1</fullName>
    </recommendedName>
</protein>
<feature type="region of interest" description="Disordered" evidence="1">
    <location>
        <begin position="219"/>
        <end position="290"/>
    </location>
</feature>
<keyword evidence="3" id="KW-1185">Reference proteome</keyword>
<feature type="compositionally biased region" description="Basic and acidic residues" evidence="1">
    <location>
        <begin position="243"/>
        <end position="275"/>
    </location>
</feature>
<gene>
    <name evidence="2" type="ORF">BLNAU_4209</name>
</gene>
<evidence type="ECO:0000313" key="3">
    <source>
        <dbReference type="Proteomes" id="UP001281761"/>
    </source>
</evidence>
<evidence type="ECO:0000256" key="1">
    <source>
        <dbReference type="SAM" id="MobiDB-lite"/>
    </source>
</evidence>
<dbReference type="PANTHER" id="PTHR14898">
    <property type="entry name" value="ENHANCER OF POLYCOMB"/>
    <property type="match status" value="1"/>
</dbReference>
<feature type="compositionally biased region" description="Basic and acidic residues" evidence="1">
    <location>
        <begin position="679"/>
        <end position="702"/>
    </location>
</feature>
<reference evidence="2 3" key="1">
    <citation type="journal article" date="2022" name="bioRxiv">
        <title>Genomics of Preaxostyla Flagellates Illuminates Evolutionary Transitions and the Path Towards Mitochondrial Loss.</title>
        <authorList>
            <person name="Novak L.V.F."/>
            <person name="Treitli S.C."/>
            <person name="Pyrih J."/>
            <person name="Halakuc P."/>
            <person name="Pipaliya S.V."/>
            <person name="Vacek V."/>
            <person name="Brzon O."/>
            <person name="Soukal P."/>
            <person name="Eme L."/>
            <person name="Dacks J.B."/>
            <person name="Karnkowska A."/>
            <person name="Elias M."/>
            <person name="Hampl V."/>
        </authorList>
    </citation>
    <scope>NUCLEOTIDE SEQUENCE [LARGE SCALE GENOMIC DNA]</scope>
    <source>
        <strain evidence="2">NAU3</strain>
        <tissue evidence="2">Gut</tissue>
    </source>
</reference>
<sequence length="747" mass="85543">MDRLEKLSPPPHRLISLQAFLEDIVNEATDDVILARLTDKAVLQPVYQHWVSRRQKMGNALLRRLATPTKLSNKDLTYSFRPVRREVTRRQLKVNQFWHMERISLLKHSLEHLRRLLEEVKKREKTKHKYIKTSNKHQLHTLFLMQRKKEVEISSSEFPHWMFSNSGQSKLQGSQMSTSTRSLSQYSGTGSTIVLGRKQQDDSADEDSNKVDTIMKKRFKTRIVPDEPSAADSPFGSESEDGPFEKPAHDQTRRQRKSGDSSRRRDRNRQAERAKVSVQQQSSGDDEESMSNVDLDTLMEQTKPQIEINTKDLEEFDVMKEGVSYLSRIRALAATMINNWQDLNPFTVEDKHSKENQLYDSESEMVWSSAEADSDISQADCENKEWDAEAIQMGREMVPKELMDIVQSFFTDKPAQEDGVEEEGMLRDPAQIEDIPDDEGRNRGIVSFLLNCYGSGREELETEKEEQRVGEERRKKVLTENVVARITEKRQIQPVVHDTTSPLSFDSHLIADTTTNLAPFIQIPIMPNANTDTELSTSTPSLPTNTNTSDLPSTQPTLPPSTLDPPADPSPAINEIDDDADNTSDDFLNSDEECAAISMGLLTPFDVYLLRRRRTFFRRAESLVKEKERMAEASASVMLVDKEEEDPGPTAEERETMVWLLEREKRRNEVLDELRLREKEKESAKKDRSAQLDSKNKEDTQTRKSSIQDLIGMLESSTIDPLLCSLNDDEQLSLLTKIPLHLVKQHV</sequence>
<dbReference type="InterPro" id="IPR024943">
    <property type="entry name" value="Enhancer_polycomb"/>
</dbReference>
<name>A0ABQ9YAL2_9EUKA</name>